<dbReference type="EMBL" id="KQ947404">
    <property type="protein sequence ID" value="KUJ24626.1"/>
    <property type="molecule type" value="Genomic_DNA"/>
</dbReference>
<dbReference type="STRING" id="149040.A0A194XWV0"/>
<dbReference type="SUPFAM" id="SSF57701">
    <property type="entry name" value="Zn2/Cys6 DNA-binding domain"/>
    <property type="match status" value="1"/>
</dbReference>
<gene>
    <name evidence="2" type="ORF">LY89DRAFT_25815</name>
</gene>
<dbReference type="Proteomes" id="UP000070700">
    <property type="component" value="Unassembled WGS sequence"/>
</dbReference>
<dbReference type="GO" id="GO:0000981">
    <property type="term" value="F:DNA-binding transcription factor activity, RNA polymerase II-specific"/>
    <property type="evidence" value="ECO:0007669"/>
    <property type="project" value="InterPro"/>
</dbReference>
<proteinExistence type="predicted"/>
<dbReference type="AlphaFoldDB" id="A0A194XWV0"/>
<dbReference type="CDD" id="cd00067">
    <property type="entry name" value="GAL4"/>
    <property type="match status" value="1"/>
</dbReference>
<dbReference type="PANTHER" id="PTHR37534">
    <property type="entry name" value="TRANSCRIPTIONAL ACTIVATOR PROTEIN UGA3"/>
    <property type="match status" value="1"/>
</dbReference>
<dbReference type="GO" id="GO:0005634">
    <property type="term" value="C:nucleus"/>
    <property type="evidence" value="ECO:0007669"/>
    <property type="project" value="TreeGrafter"/>
</dbReference>
<evidence type="ECO:0000313" key="3">
    <source>
        <dbReference type="Proteomes" id="UP000070700"/>
    </source>
</evidence>
<dbReference type="GO" id="GO:0000976">
    <property type="term" value="F:transcription cis-regulatory region binding"/>
    <property type="evidence" value="ECO:0007669"/>
    <property type="project" value="TreeGrafter"/>
</dbReference>
<dbReference type="InParanoid" id="A0A194XWV0"/>
<sequence>MATSRGQSRKVRTACDRCYELKERCTRTSITIECKRCQRLDIICSTVRPVKRAGRRPQHRKQSLLRTTPSCQSSNAAADAVNIAMWLQSVSDLNQKEKELLTFLLGRPETLDCYVVGSSFQAAEQRSLMAPLPAALPVLKDAYLAYAGALKLSQPSNVTEVDKEIGLRYASSAMTTLMSLPVATFQDANLCLTLGTVLALYVYSAVGVGMADICHYCLSTTSSFIKTAGSDTEMDSWQSFLVLLEIMDCVVHRRRPTLRIQVQTLESVDRHLGLCVPLLPYYYDLCVISHTLRSSADTSYSVHIQKQLDGIHQAIEEWQPSHGDLVDKFEAAEVVNLLAQAKVYRLAGLLISHRLRYVFGQQDRQADTWSKEIMMELELARKFTKQSIRCVTMPFIAAAIEIRDPSARLKALKNVDEYVDQFTPVVQEATRTFLERVWHERDVKITTCWFDSLSKPCVVLNSIDAACFG</sequence>
<reference evidence="2 3" key="1">
    <citation type="submission" date="2015-10" db="EMBL/GenBank/DDBJ databases">
        <title>Full genome of DAOMC 229536 Phialocephala scopiformis, a fungal endophyte of spruce producing the potent anti-insectan compound rugulosin.</title>
        <authorList>
            <consortium name="DOE Joint Genome Institute"/>
            <person name="Walker A.K."/>
            <person name="Frasz S.L."/>
            <person name="Seifert K.A."/>
            <person name="Miller J.D."/>
            <person name="Mondo S.J."/>
            <person name="Labutti K."/>
            <person name="Lipzen A."/>
            <person name="Dockter R."/>
            <person name="Kennedy M."/>
            <person name="Grigoriev I.V."/>
            <person name="Spatafora J.W."/>
        </authorList>
    </citation>
    <scope>NUCLEOTIDE SEQUENCE [LARGE SCALE GENOMIC DNA]</scope>
    <source>
        <strain evidence="2 3">CBS 120377</strain>
    </source>
</reference>
<dbReference type="InterPro" id="IPR036864">
    <property type="entry name" value="Zn2-C6_fun-type_DNA-bd_sf"/>
</dbReference>
<dbReference type="GeneID" id="28815978"/>
<protein>
    <recommendedName>
        <fullName evidence="4">Zn(2)-C6 fungal-type domain-containing protein</fullName>
    </recommendedName>
</protein>
<dbReference type="KEGG" id="psco:LY89DRAFT_25815"/>
<dbReference type="GO" id="GO:0008270">
    <property type="term" value="F:zinc ion binding"/>
    <property type="evidence" value="ECO:0007669"/>
    <property type="project" value="InterPro"/>
</dbReference>
<accession>A0A194XWV0</accession>
<evidence type="ECO:0000256" key="1">
    <source>
        <dbReference type="ARBA" id="ARBA00023242"/>
    </source>
</evidence>
<dbReference type="InterPro" id="IPR001138">
    <property type="entry name" value="Zn2Cys6_DnaBD"/>
</dbReference>
<evidence type="ECO:0008006" key="4">
    <source>
        <dbReference type="Google" id="ProtNLM"/>
    </source>
</evidence>
<name>A0A194XWV0_MOLSC</name>
<evidence type="ECO:0000313" key="2">
    <source>
        <dbReference type="EMBL" id="KUJ24626.1"/>
    </source>
</evidence>
<dbReference type="PANTHER" id="PTHR37534:SF7">
    <property type="entry name" value="TRANSCRIPTIONAL ACTIVATOR PROTEIN UGA3"/>
    <property type="match status" value="1"/>
</dbReference>
<keyword evidence="1" id="KW-0539">Nucleus</keyword>
<dbReference type="GO" id="GO:0045944">
    <property type="term" value="P:positive regulation of transcription by RNA polymerase II"/>
    <property type="evidence" value="ECO:0007669"/>
    <property type="project" value="TreeGrafter"/>
</dbReference>
<dbReference type="RefSeq" id="XP_018078981.1">
    <property type="nucleotide sequence ID" value="XM_018206252.1"/>
</dbReference>
<keyword evidence="3" id="KW-1185">Reference proteome</keyword>
<organism evidence="2 3">
    <name type="scientific">Mollisia scopiformis</name>
    <name type="common">Conifer needle endophyte fungus</name>
    <name type="synonym">Phialocephala scopiformis</name>
    <dbReference type="NCBI Taxonomy" id="149040"/>
    <lineage>
        <taxon>Eukaryota</taxon>
        <taxon>Fungi</taxon>
        <taxon>Dikarya</taxon>
        <taxon>Ascomycota</taxon>
        <taxon>Pezizomycotina</taxon>
        <taxon>Leotiomycetes</taxon>
        <taxon>Helotiales</taxon>
        <taxon>Mollisiaceae</taxon>
        <taxon>Mollisia</taxon>
    </lineage>
</organism>
<dbReference type="OrthoDB" id="4137815at2759"/>